<reference evidence="4 5" key="1">
    <citation type="submission" date="2021-12" db="EMBL/GenBank/DDBJ databases">
        <title>Genome sequencing of bacteria with rrn-lacking chromosome and rrn-plasmid.</title>
        <authorList>
            <person name="Anda M."/>
            <person name="Iwasaki W."/>
        </authorList>
    </citation>
    <scope>NUCLEOTIDE SEQUENCE [LARGE SCALE GENOMIC DNA]</scope>
    <source>
        <strain evidence="4 5">DSM 100852</strain>
    </source>
</reference>
<organism evidence="4 5">
    <name type="scientific">Fulvitalea axinellae</name>
    <dbReference type="NCBI Taxonomy" id="1182444"/>
    <lineage>
        <taxon>Bacteria</taxon>
        <taxon>Pseudomonadati</taxon>
        <taxon>Bacteroidota</taxon>
        <taxon>Cytophagia</taxon>
        <taxon>Cytophagales</taxon>
        <taxon>Persicobacteraceae</taxon>
        <taxon>Fulvitalea</taxon>
    </lineage>
</organism>
<evidence type="ECO:0000313" key="4">
    <source>
        <dbReference type="EMBL" id="BDD08839.1"/>
    </source>
</evidence>
<evidence type="ECO:0000313" key="5">
    <source>
        <dbReference type="Proteomes" id="UP001348817"/>
    </source>
</evidence>
<proteinExistence type="predicted"/>
<dbReference type="InterPro" id="IPR006860">
    <property type="entry name" value="FecR"/>
</dbReference>
<dbReference type="EMBL" id="AP025314">
    <property type="protein sequence ID" value="BDD08839.1"/>
    <property type="molecule type" value="Genomic_DNA"/>
</dbReference>
<dbReference type="InterPro" id="IPR012373">
    <property type="entry name" value="Ferrdict_sens_TM"/>
</dbReference>
<dbReference type="RefSeq" id="WP_338394073.1">
    <property type="nucleotide sequence ID" value="NZ_AP025314.1"/>
</dbReference>
<evidence type="ECO:0000256" key="1">
    <source>
        <dbReference type="SAM" id="Phobius"/>
    </source>
</evidence>
<dbReference type="PANTHER" id="PTHR30273:SF2">
    <property type="entry name" value="PROTEIN FECR"/>
    <property type="match status" value="1"/>
</dbReference>
<dbReference type="PIRSF" id="PIRSF018266">
    <property type="entry name" value="FecR"/>
    <property type="match status" value="1"/>
</dbReference>
<keyword evidence="5" id="KW-1185">Reference proteome</keyword>
<dbReference type="Pfam" id="PF16344">
    <property type="entry name" value="FecR_C"/>
    <property type="match status" value="1"/>
</dbReference>
<keyword evidence="1" id="KW-0812">Transmembrane</keyword>
<protein>
    <submittedName>
        <fullName evidence="4">Iron dicitrate transporter FecR</fullName>
    </submittedName>
</protein>
<dbReference type="KEGG" id="fax:FUAX_12710"/>
<feature type="domain" description="Protein FecR C-terminal" evidence="3">
    <location>
        <begin position="252"/>
        <end position="311"/>
    </location>
</feature>
<evidence type="ECO:0000259" key="2">
    <source>
        <dbReference type="Pfam" id="PF04773"/>
    </source>
</evidence>
<dbReference type="PANTHER" id="PTHR30273">
    <property type="entry name" value="PERIPLASMIC SIGNAL SENSOR AND SIGMA FACTOR ACTIVATOR FECR-RELATED"/>
    <property type="match status" value="1"/>
</dbReference>
<accession>A0AAU9D375</accession>
<name>A0AAU9D375_9BACT</name>
<dbReference type="AlphaFoldDB" id="A0AAU9D375"/>
<gene>
    <name evidence="4" type="ORF">FUAX_12710</name>
</gene>
<dbReference type="Gene3D" id="3.55.50.30">
    <property type="match status" value="1"/>
</dbReference>
<feature type="transmembrane region" description="Helical" evidence="1">
    <location>
        <begin position="88"/>
        <end position="107"/>
    </location>
</feature>
<dbReference type="FunFam" id="2.60.120.1440:FF:000001">
    <property type="entry name" value="Putative anti-sigma factor"/>
    <property type="match status" value="1"/>
</dbReference>
<dbReference type="InterPro" id="IPR032508">
    <property type="entry name" value="FecR_C"/>
</dbReference>
<dbReference type="Gene3D" id="2.60.120.1440">
    <property type="match status" value="1"/>
</dbReference>
<dbReference type="Proteomes" id="UP001348817">
    <property type="component" value="Chromosome"/>
</dbReference>
<dbReference type="GO" id="GO:0016989">
    <property type="term" value="F:sigma factor antagonist activity"/>
    <property type="evidence" value="ECO:0007669"/>
    <property type="project" value="TreeGrafter"/>
</dbReference>
<feature type="domain" description="FecR protein" evidence="2">
    <location>
        <begin position="116"/>
        <end position="208"/>
    </location>
</feature>
<dbReference type="Pfam" id="PF04773">
    <property type="entry name" value="FecR"/>
    <property type="match status" value="1"/>
</dbReference>
<keyword evidence="1" id="KW-0472">Membrane</keyword>
<sequence>MDKDNRFYDEAIRHLAGESTAEERQAFEEKICADGRKKEFERISQIWALTSPKNKNWDRIRNLVASKIRQQEPGFSFSEKTVIQMRTYWVAASLLLIMATVGAFFFLRTPMVKVTALAGEIKTVTLPDGSIVTLNSKSTLEYPKEFDKDTREVEIEGEGFFEVESNKKKPFIVHANRIDTKVLGTKFNVKAYKEDKTSAISLVEGQVQVTLHEGESHLLHPDQQIVLNKESSGTVIKRFDTQKVAGWKNRILVFDNIPLSEAIKRIERTYNVILETSSKEMLDCRISVTLNDETIETVMEILSFVTDGKIESTRQRRYKLIGKGC</sequence>
<evidence type="ECO:0000259" key="3">
    <source>
        <dbReference type="Pfam" id="PF16344"/>
    </source>
</evidence>
<keyword evidence="1" id="KW-1133">Transmembrane helix</keyword>